<evidence type="ECO:0000313" key="1">
    <source>
        <dbReference type="EMBL" id="KFF03346.1"/>
    </source>
</evidence>
<dbReference type="AlphaFoldDB" id="A0A085ZFY2"/>
<reference evidence="1 2" key="1">
    <citation type="submission" date="2014-07" db="EMBL/GenBank/DDBJ databases">
        <title>Genome of Flavobacterium reichenbachii LMG 25512.</title>
        <authorList>
            <person name="Stropko S.J."/>
            <person name="Pipes S.E."/>
            <person name="Newman J.D."/>
        </authorList>
    </citation>
    <scope>NUCLEOTIDE SEQUENCE [LARGE SCALE GENOMIC DNA]</scope>
    <source>
        <strain evidence="1 2">LMG 25512</strain>
    </source>
</reference>
<dbReference type="OrthoDB" id="827255at2"/>
<dbReference type="STRING" id="362418.IW19_20880"/>
<proteinExistence type="predicted"/>
<protein>
    <submittedName>
        <fullName evidence="1">Uncharacterized protein</fullName>
    </submittedName>
</protein>
<sequence length="75" mass="8608">MQAINITAYTEDASQIEAVKAFMKALKIKFEISNVKPYELSEEQQQILNDQVISDKNVYTDAASVYTDLKKKYEL</sequence>
<keyword evidence="2" id="KW-1185">Reference proteome</keyword>
<dbReference type="Proteomes" id="UP000028715">
    <property type="component" value="Unassembled WGS sequence"/>
</dbReference>
<dbReference type="RefSeq" id="WP_035688825.1">
    <property type="nucleotide sequence ID" value="NZ_JPRL01000002.1"/>
</dbReference>
<accession>A0A085ZFY2</accession>
<dbReference type="eggNOG" id="ENOG502ZNQD">
    <property type="taxonomic scope" value="Bacteria"/>
</dbReference>
<comment type="caution">
    <text evidence="1">The sequence shown here is derived from an EMBL/GenBank/DDBJ whole genome shotgun (WGS) entry which is preliminary data.</text>
</comment>
<gene>
    <name evidence="1" type="ORF">IW19_20880</name>
</gene>
<name>A0A085ZFY2_9FLAO</name>
<dbReference type="EMBL" id="JPRL01000002">
    <property type="protein sequence ID" value="KFF03346.1"/>
    <property type="molecule type" value="Genomic_DNA"/>
</dbReference>
<dbReference type="InterPro" id="IPR020271">
    <property type="entry name" value="Uncharacterised_MJ1172"/>
</dbReference>
<dbReference type="Pfam" id="PF10884">
    <property type="entry name" value="DUF2683"/>
    <property type="match status" value="1"/>
</dbReference>
<evidence type="ECO:0000313" key="2">
    <source>
        <dbReference type="Proteomes" id="UP000028715"/>
    </source>
</evidence>
<organism evidence="1 2">
    <name type="scientific">Flavobacterium reichenbachii</name>
    <dbReference type="NCBI Taxonomy" id="362418"/>
    <lineage>
        <taxon>Bacteria</taxon>
        <taxon>Pseudomonadati</taxon>
        <taxon>Bacteroidota</taxon>
        <taxon>Flavobacteriia</taxon>
        <taxon>Flavobacteriales</taxon>
        <taxon>Flavobacteriaceae</taxon>
        <taxon>Flavobacterium</taxon>
    </lineage>
</organism>